<keyword evidence="2" id="KW-0808">Transferase</keyword>
<dbReference type="PROSITE" id="PS51186">
    <property type="entry name" value="GNAT"/>
    <property type="match status" value="1"/>
</dbReference>
<accession>A0A418JMF0</accession>
<reference evidence="2 3" key="1">
    <citation type="journal article" date="2016" name="Front. Microbiol.">
        <title>Comprehensive Phylogenetic Analysis of Bovine Non-aureus Staphylococci Species Based on Whole-Genome Sequencing.</title>
        <authorList>
            <person name="Naushad S."/>
            <person name="Barkema H.W."/>
            <person name="Luby C."/>
            <person name="Condas L.A."/>
            <person name="Nobrega D.B."/>
            <person name="Carson D.A."/>
            <person name="De Buck J."/>
        </authorList>
    </citation>
    <scope>NUCLEOTIDE SEQUENCE [LARGE SCALE GENOMIC DNA]</scope>
    <source>
        <strain evidence="2 3">SNUC 5959</strain>
    </source>
</reference>
<dbReference type="AlphaFoldDB" id="A0A418JMF0"/>
<proteinExistence type="predicted"/>
<dbReference type="PANTHER" id="PTHR43233">
    <property type="entry name" value="FAMILY N-ACETYLTRANSFERASE, PUTATIVE (AFU_ORTHOLOGUE AFUA_6G03350)-RELATED"/>
    <property type="match status" value="1"/>
</dbReference>
<dbReference type="PANTHER" id="PTHR43233:SF1">
    <property type="entry name" value="FAMILY N-ACETYLTRANSFERASE, PUTATIVE (AFU_ORTHOLOGUE AFUA_6G03350)-RELATED"/>
    <property type="match status" value="1"/>
</dbReference>
<evidence type="ECO:0000313" key="2">
    <source>
        <dbReference type="EMBL" id="RIO47767.1"/>
    </source>
</evidence>
<dbReference type="STRING" id="1284.SHYC_02585"/>
<dbReference type="Gene3D" id="3.40.630.30">
    <property type="match status" value="1"/>
</dbReference>
<dbReference type="CDD" id="cd04301">
    <property type="entry name" value="NAT_SF"/>
    <property type="match status" value="1"/>
</dbReference>
<dbReference type="InterPro" id="IPR053144">
    <property type="entry name" value="Acetyltransferase_Butenolide"/>
</dbReference>
<dbReference type="RefSeq" id="WP_119634964.1">
    <property type="nucleotide sequence ID" value="NZ_JAHCNS010000003.1"/>
</dbReference>
<dbReference type="Proteomes" id="UP000285625">
    <property type="component" value="Unassembled WGS sequence"/>
</dbReference>
<feature type="domain" description="N-acetyltransferase" evidence="1">
    <location>
        <begin position="1"/>
        <end position="138"/>
    </location>
</feature>
<dbReference type="InterPro" id="IPR016181">
    <property type="entry name" value="Acyl_CoA_acyltransferase"/>
</dbReference>
<gene>
    <name evidence="2" type="ORF">BUZ57_00405</name>
</gene>
<dbReference type="GO" id="GO:0016747">
    <property type="term" value="F:acyltransferase activity, transferring groups other than amino-acyl groups"/>
    <property type="evidence" value="ECO:0007669"/>
    <property type="project" value="InterPro"/>
</dbReference>
<evidence type="ECO:0000313" key="3">
    <source>
        <dbReference type="Proteomes" id="UP000285625"/>
    </source>
</evidence>
<dbReference type="SUPFAM" id="SSF55729">
    <property type="entry name" value="Acyl-CoA N-acyltransferases (Nat)"/>
    <property type="match status" value="1"/>
</dbReference>
<sequence>MSVQLIHHIPMPEDYCALRKICGLSEKSLEAAEIGLQHAWHTVTLYDDTQLIGMGRIIGDGATAFQIIDIAVHPHYQGHGYAKQIMQDIMHYIDNIKLPGTYVSLIADHPAEHLYAQFGFRLTEPLSRGMSYHYKYHS</sequence>
<evidence type="ECO:0000259" key="1">
    <source>
        <dbReference type="PROSITE" id="PS51186"/>
    </source>
</evidence>
<comment type="caution">
    <text evidence="2">The sequence shown here is derived from an EMBL/GenBank/DDBJ whole genome shotgun (WGS) entry which is preliminary data.</text>
</comment>
<organism evidence="2 3">
    <name type="scientific">Staphylococcus hyicus</name>
    <dbReference type="NCBI Taxonomy" id="1284"/>
    <lineage>
        <taxon>Bacteria</taxon>
        <taxon>Bacillati</taxon>
        <taxon>Bacillota</taxon>
        <taxon>Bacilli</taxon>
        <taxon>Bacillales</taxon>
        <taxon>Staphylococcaceae</taxon>
        <taxon>Staphylococcus</taxon>
    </lineage>
</organism>
<name>A0A418JMF0_STAHY</name>
<dbReference type="EMBL" id="QXVO01000001">
    <property type="protein sequence ID" value="RIO47767.1"/>
    <property type="molecule type" value="Genomic_DNA"/>
</dbReference>
<dbReference type="Pfam" id="PF13508">
    <property type="entry name" value="Acetyltransf_7"/>
    <property type="match status" value="1"/>
</dbReference>
<dbReference type="InterPro" id="IPR000182">
    <property type="entry name" value="GNAT_dom"/>
</dbReference>
<protein>
    <submittedName>
        <fullName evidence="2">N-acetyltransferase</fullName>
    </submittedName>
</protein>